<keyword evidence="4" id="KW-1133">Transmembrane helix</keyword>
<organism evidence="5 6">
    <name type="scientific">Streptomyces aidingensis</name>
    <dbReference type="NCBI Taxonomy" id="910347"/>
    <lineage>
        <taxon>Bacteria</taxon>
        <taxon>Bacillati</taxon>
        <taxon>Actinomycetota</taxon>
        <taxon>Actinomycetes</taxon>
        <taxon>Kitasatosporales</taxon>
        <taxon>Streptomycetaceae</taxon>
        <taxon>Streptomyces</taxon>
    </lineage>
</organism>
<evidence type="ECO:0000256" key="4">
    <source>
        <dbReference type="SAM" id="Phobius"/>
    </source>
</evidence>
<feature type="transmembrane region" description="Helical" evidence="4">
    <location>
        <begin position="98"/>
        <end position="115"/>
    </location>
</feature>
<feature type="transmembrane region" description="Helical" evidence="4">
    <location>
        <begin position="163"/>
        <end position="185"/>
    </location>
</feature>
<sequence>MAGTGIDRGTGTGGGGEPGAGAAAEPSFRDALARLSAAQKTARGVSFYSRWINRPLGRVLAAAAFRAGLTPNQVTLLSAACTYSAIAAVALLRPSWALGPAVWAVLVLGFALDSADGQLARLRGASSASGEWLDHVVDCAKLVLLHGAVLISFHRFHELPGDGWLLVPLVYQLAAVVTFCAGLLAEKLKPRPAAGTGPGAGAAPPSRLRALALLPGDYGVICTVFLLLGGGTAFRTGYAVLCAAQVLLCAALLAKWYRELSARPAG</sequence>
<dbReference type="PROSITE" id="PS00379">
    <property type="entry name" value="CDP_ALCOHOL_P_TRANSF"/>
    <property type="match status" value="1"/>
</dbReference>
<name>A0A1I1L5V3_9ACTN</name>
<feature type="transmembrane region" description="Helical" evidence="4">
    <location>
        <begin position="236"/>
        <end position="254"/>
    </location>
</feature>
<dbReference type="Gene3D" id="1.20.120.1760">
    <property type="match status" value="1"/>
</dbReference>
<dbReference type="RefSeq" id="WP_175541377.1">
    <property type="nucleotide sequence ID" value="NZ_FOLM01000005.1"/>
</dbReference>
<dbReference type="EMBL" id="FOLM01000005">
    <property type="protein sequence ID" value="SFC68434.1"/>
    <property type="molecule type" value="Genomic_DNA"/>
</dbReference>
<keyword evidence="6" id="KW-1185">Reference proteome</keyword>
<dbReference type="GO" id="GO:0016780">
    <property type="term" value="F:phosphotransferase activity, for other substituted phosphate groups"/>
    <property type="evidence" value="ECO:0007669"/>
    <property type="project" value="InterPro"/>
</dbReference>
<evidence type="ECO:0000256" key="1">
    <source>
        <dbReference type="ARBA" id="ARBA00022679"/>
    </source>
</evidence>
<evidence type="ECO:0000256" key="3">
    <source>
        <dbReference type="SAM" id="MobiDB-lite"/>
    </source>
</evidence>
<feature type="transmembrane region" description="Helical" evidence="4">
    <location>
        <begin position="210"/>
        <end position="230"/>
    </location>
</feature>
<comment type="similarity">
    <text evidence="2">Belongs to the CDP-alcohol phosphatidyltransferase class-I family.</text>
</comment>
<dbReference type="InterPro" id="IPR000462">
    <property type="entry name" value="CDP-OH_P_trans"/>
</dbReference>
<dbReference type="AlphaFoldDB" id="A0A1I1L5V3"/>
<feature type="region of interest" description="Disordered" evidence="3">
    <location>
        <begin position="1"/>
        <end position="24"/>
    </location>
</feature>
<dbReference type="GO" id="GO:0008654">
    <property type="term" value="P:phospholipid biosynthetic process"/>
    <property type="evidence" value="ECO:0007669"/>
    <property type="project" value="InterPro"/>
</dbReference>
<gene>
    <name evidence="5" type="ORF">SAMN05421773_10567</name>
</gene>
<evidence type="ECO:0000313" key="6">
    <source>
        <dbReference type="Proteomes" id="UP000199207"/>
    </source>
</evidence>
<keyword evidence="1 2" id="KW-0808">Transferase</keyword>
<dbReference type="GO" id="GO:0016020">
    <property type="term" value="C:membrane"/>
    <property type="evidence" value="ECO:0007669"/>
    <property type="project" value="InterPro"/>
</dbReference>
<proteinExistence type="inferred from homology"/>
<evidence type="ECO:0000313" key="5">
    <source>
        <dbReference type="EMBL" id="SFC68434.1"/>
    </source>
</evidence>
<dbReference type="Pfam" id="PF01066">
    <property type="entry name" value="CDP-OH_P_transf"/>
    <property type="match status" value="1"/>
</dbReference>
<keyword evidence="4" id="KW-0472">Membrane</keyword>
<dbReference type="InterPro" id="IPR048254">
    <property type="entry name" value="CDP_ALCOHOL_P_TRANSF_CS"/>
</dbReference>
<reference evidence="5 6" key="1">
    <citation type="submission" date="2016-10" db="EMBL/GenBank/DDBJ databases">
        <authorList>
            <person name="de Groot N.N."/>
        </authorList>
    </citation>
    <scope>NUCLEOTIDE SEQUENCE [LARGE SCALE GENOMIC DNA]</scope>
    <source>
        <strain evidence="5 6">CGMCC 4.5739</strain>
    </source>
</reference>
<keyword evidence="4" id="KW-0812">Transmembrane</keyword>
<accession>A0A1I1L5V3</accession>
<dbReference type="STRING" id="910347.SAMN05421773_10567"/>
<protein>
    <submittedName>
        <fullName evidence="5">Phosphatidylglycerophosphate synthase</fullName>
    </submittedName>
</protein>
<evidence type="ECO:0000256" key="2">
    <source>
        <dbReference type="RuleBase" id="RU003750"/>
    </source>
</evidence>
<feature type="compositionally biased region" description="Gly residues" evidence="3">
    <location>
        <begin position="1"/>
        <end position="19"/>
    </location>
</feature>
<dbReference type="InterPro" id="IPR043130">
    <property type="entry name" value="CDP-OH_PTrfase_TM_dom"/>
</dbReference>
<dbReference type="Proteomes" id="UP000199207">
    <property type="component" value="Unassembled WGS sequence"/>
</dbReference>